<dbReference type="SUPFAM" id="SSF55811">
    <property type="entry name" value="Nudix"/>
    <property type="match status" value="1"/>
</dbReference>
<dbReference type="CDD" id="cd18873">
    <property type="entry name" value="NUDIX_NadM_like"/>
    <property type="match status" value="1"/>
</dbReference>
<evidence type="ECO:0000313" key="3">
    <source>
        <dbReference type="Proteomes" id="UP000024816"/>
    </source>
</evidence>
<proteinExistence type="predicted"/>
<keyword evidence="3" id="KW-1185">Reference proteome</keyword>
<comment type="caution">
    <text evidence="2">The sequence shown here is derived from an EMBL/GenBank/DDBJ whole genome shotgun (WGS) entry which is preliminary data.</text>
</comment>
<dbReference type="STRING" id="1280952.HJA_11115"/>
<evidence type="ECO:0000313" key="2">
    <source>
        <dbReference type="EMBL" id="KCZ88128.1"/>
    </source>
</evidence>
<evidence type="ECO:0000259" key="1">
    <source>
        <dbReference type="Pfam" id="PF21906"/>
    </source>
</evidence>
<dbReference type="InterPro" id="IPR036388">
    <property type="entry name" value="WH-like_DNA-bd_sf"/>
</dbReference>
<dbReference type="PATRIC" id="fig|1280952.3.peg.2221"/>
<accession>A0A059FC88</accession>
<dbReference type="eggNOG" id="COG4111">
    <property type="taxonomic scope" value="Bacteria"/>
</dbReference>
<dbReference type="Proteomes" id="UP000024816">
    <property type="component" value="Unassembled WGS sequence"/>
</dbReference>
<feature type="domain" description="NrtR DNA-binding winged helix" evidence="1">
    <location>
        <begin position="235"/>
        <end position="295"/>
    </location>
</feature>
<dbReference type="Gene3D" id="1.10.10.10">
    <property type="entry name" value="Winged helix-like DNA-binding domain superfamily/Winged helix DNA-binding domain"/>
    <property type="match status" value="1"/>
</dbReference>
<protein>
    <recommendedName>
        <fullName evidence="1">NrtR DNA-binding winged helix domain-containing protein</fullName>
    </recommendedName>
</protein>
<organism evidence="2 3">
    <name type="scientific">Hyphomonas jannaschiana VP2</name>
    <dbReference type="NCBI Taxonomy" id="1280952"/>
    <lineage>
        <taxon>Bacteria</taxon>
        <taxon>Pseudomonadati</taxon>
        <taxon>Pseudomonadota</taxon>
        <taxon>Alphaproteobacteria</taxon>
        <taxon>Hyphomonadales</taxon>
        <taxon>Hyphomonadaceae</taxon>
        <taxon>Hyphomonas</taxon>
    </lineage>
</organism>
<dbReference type="InterPro" id="IPR015797">
    <property type="entry name" value="NUDIX_hydrolase-like_dom_sf"/>
</dbReference>
<dbReference type="AlphaFoldDB" id="A0A059FC88"/>
<reference evidence="2 3" key="1">
    <citation type="journal article" date="2014" name="Antonie Van Leeuwenhoek">
        <title>Hyphomonas beringensis sp. nov. and Hyphomonas chukchiensis sp. nov., isolated from surface seawater of the Bering Sea and Chukchi Sea.</title>
        <authorList>
            <person name="Li C."/>
            <person name="Lai Q."/>
            <person name="Li G."/>
            <person name="Dong C."/>
            <person name="Wang J."/>
            <person name="Liao Y."/>
            <person name="Shao Z."/>
        </authorList>
    </citation>
    <scope>NUCLEOTIDE SEQUENCE [LARGE SCALE GENOMIC DNA]</scope>
    <source>
        <strain evidence="2 3">VP2</strain>
    </source>
</reference>
<dbReference type="EMBL" id="ARYJ01000006">
    <property type="protein sequence ID" value="KCZ88128.1"/>
    <property type="molecule type" value="Genomic_DNA"/>
</dbReference>
<name>A0A059FC88_9PROT</name>
<dbReference type="InterPro" id="IPR054105">
    <property type="entry name" value="WHD_NrtR"/>
</dbReference>
<dbReference type="SUPFAM" id="SSF46785">
    <property type="entry name" value="Winged helix' DNA-binding domain"/>
    <property type="match status" value="1"/>
</dbReference>
<dbReference type="InterPro" id="IPR011213">
    <property type="entry name" value="NMN_biosyn"/>
</dbReference>
<dbReference type="InterPro" id="IPR036390">
    <property type="entry name" value="WH_DNA-bd_sf"/>
</dbReference>
<gene>
    <name evidence="2" type="ORF">HJA_11115</name>
</gene>
<dbReference type="Gene3D" id="3.90.79.10">
    <property type="entry name" value="Nucleoside Triphosphate Pyrophosphohydrolase"/>
    <property type="match status" value="1"/>
</dbReference>
<sequence>MMSSASPLLIGLSAVMVAIEDDMPLVLVTRRGSEDALPFGPFHPDKHRTFDLSLRGWVREQTGFELGYVEQLYTFGDRDRETPEATLAGAPPDSRVISVGYLALTPDARPAGAGFEARWQNWYRYFPWEDHRNGRPQLIDNQIAPRLFTWAAGKELRLERAKIAFGLDGARWAEERVLDRYELLYEAGLVAECARDANLAEPDIALGEAMASDHRRILATAISRLRGKIKYRPVVFELMPERFTLSALQRTVEGILGLSLHTQNFRRALDKTGLVTGTGAMETGTGGRPAELYRFCRDQAISTGAPGLSTPRRSAD</sequence>
<dbReference type="Pfam" id="PF21906">
    <property type="entry name" value="WHD_NrtR"/>
    <property type="match status" value="1"/>
</dbReference>
<dbReference type="PIRSF" id="PIRSF019423">
    <property type="entry name" value="NMN_biosyn"/>
    <property type="match status" value="1"/>
</dbReference>